<dbReference type="Proteomes" id="UP001186944">
    <property type="component" value="Unassembled WGS sequence"/>
</dbReference>
<evidence type="ECO:0000259" key="2">
    <source>
        <dbReference type="PROSITE" id="PS50879"/>
    </source>
</evidence>
<gene>
    <name evidence="3" type="ORF">FSP39_017008</name>
</gene>
<dbReference type="PANTHER" id="PTHR19446">
    <property type="entry name" value="REVERSE TRANSCRIPTASES"/>
    <property type="match status" value="1"/>
</dbReference>
<dbReference type="Pfam" id="PF00078">
    <property type="entry name" value="RVT_1"/>
    <property type="match status" value="1"/>
</dbReference>
<sequence>MLETSNFSVINRGEITRIDNRTESAIDLTIVSNSLSGQAEWEVIQEPCGSDHLPILTTLNFSPEIEEIKLPKKFIFEKADWSEYKTLLKDHKLDEFDSTTVNTLVNDITNKILNAAGSSIPKTSGKTKRRTANPSWSGRCTEARKTARRAFRDFRNNKITHTEYNRIHKNTKKVIKEVKQEHWREYVSTLNKNTNTAKVWKKINTLNGSKKSNIPTIGNAYAAKDKAELFAKQFASASSSNNLEHDHKTKRAKFINKHKNALNDLGPDTGPLNTPISVKEIKEALNSKADTAPGDDKVTYKLLKNLPENMLSIIATLMNQIFSTGQFPTEWRNAVVIPLPKPGKDPNDPQSYRPISLTSHLCKTMETVLNNRLRWYLEKKGIIDPAQSGFRSNRSTLDHLVTLETEIKCGIASKQYTGAVFLDISKAFDLVWHEGLIYKTKNYGITGKFLNFIKNFLTDRKIQVKVNENLSDTYDLENGTPQGSVISPTLFNIMVNDLAEVINSGEDDAADTPTLSQFADDNKLSHTDRTAKRISKNLQKYLNKITSWSTKWGFKISKEKTVAILFGRNTTKYDKEKSNFKLFIQNEPIKVVKSAKFLGVTFDQHLTFKQHFDNISDSCKKALNIMRCVSGSTFGSDKLTLLMLYKSLIRSKIDYGSPALLSACKSQIEIFDRIQSAALRIALRAHASTPIPALLAEAGELPVSVRWEELALKYWARVLSNPDNPANDLMNHRFTRIYNFPSYHTRWDLTDKGPFGYRMYKAFQMNEFKDLTIAPVEACPHPPWLLTTPTISTDINIEVSKQDLPAKVKAVALETIDQKYQGQVKVFTDGSKDPQSGKTAAAFYDTEAQEGCSYRCTDNISIFTAELIAIREAVDQIKHKNYKQAVILSDSLSALQALQNKSGNRPDILHEILQEIHILAARGVGIRFEWVPAHVGIQGNEAADQLAKDALNNEIIECDTGLSSREIYPIARRIIVNSWEENYSQLGLHINKIKTSATSKPNKYSKNIREDAVVTRLRLGRTKLCGDLGQHIGESGPNCKHCNIPETIEHYLFNCSRHSLYRQDYIARIKALNIQDFTLRSLLNPPKYLAHDVFNALITYVRDTDYLDKI</sequence>
<dbReference type="GO" id="GO:0004523">
    <property type="term" value="F:RNA-DNA hybrid ribonuclease activity"/>
    <property type="evidence" value="ECO:0007669"/>
    <property type="project" value="InterPro"/>
</dbReference>
<organism evidence="3 4">
    <name type="scientific">Pinctada imbricata</name>
    <name type="common">Atlantic pearl-oyster</name>
    <name type="synonym">Pinctada martensii</name>
    <dbReference type="NCBI Taxonomy" id="66713"/>
    <lineage>
        <taxon>Eukaryota</taxon>
        <taxon>Metazoa</taxon>
        <taxon>Spiralia</taxon>
        <taxon>Lophotrochozoa</taxon>
        <taxon>Mollusca</taxon>
        <taxon>Bivalvia</taxon>
        <taxon>Autobranchia</taxon>
        <taxon>Pteriomorphia</taxon>
        <taxon>Pterioida</taxon>
        <taxon>Pterioidea</taxon>
        <taxon>Pteriidae</taxon>
        <taxon>Pinctada</taxon>
    </lineage>
</organism>
<protein>
    <recommendedName>
        <fullName evidence="5">RNA-directed DNA polymerase from transposon X-element</fullName>
    </recommendedName>
</protein>
<dbReference type="CDD" id="cd01650">
    <property type="entry name" value="RT_nLTR_like"/>
    <property type="match status" value="1"/>
</dbReference>
<dbReference type="SUPFAM" id="SSF56219">
    <property type="entry name" value="DNase I-like"/>
    <property type="match status" value="1"/>
</dbReference>
<dbReference type="Gene3D" id="3.60.10.10">
    <property type="entry name" value="Endonuclease/exonuclease/phosphatase"/>
    <property type="match status" value="1"/>
</dbReference>
<dbReference type="InterPro" id="IPR000477">
    <property type="entry name" value="RT_dom"/>
</dbReference>
<name>A0AA88YDL2_PINIB</name>
<dbReference type="AlphaFoldDB" id="A0AA88YDL2"/>
<keyword evidence="4" id="KW-1185">Reference proteome</keyword>
<dbReference type="SUPFAM" id="SSF53098">
    <property type="entry name" value="Ribonuclease H-like"/>
    <property type="match status" value="1"/>
</dbReference>
<dbReference type="InterPro" id="IPR002156">
    <property type="entry name" value="RNaseH_domain"/>
</dbReference>
<evidence type="ECO:0000313" key="4">
    <source>
        <dbReference type="Proteomes" id="UP001186944"/>
    </source>
</evidence>
<dbReference type="InterPro" id="IPR036397">
    <property type="entry name" value="RNaseH_sf"/>
</dbReference>
<dbReference type="Pfam" id="PF00075">
    <property type="entry name" value="RNase_H"/>
    <property type="match status" value="1"/>
</dbReference>
<dbReference type="PROSITE" id="PS50878">
    <property type="entry name" value="RT_POL"/>
    <property type="match status" value="1"/>
</dbReference>
<feature type="domain" description="RNase H type-1" evidence="2">
    <location>
        <begin position="820"/>
        <end position="952"/>
    </location>
</feature>
<evidence type="ECO:0008006" key="5">
    <source>
        <dbReference type="Google" id="ProtNLM"/>
    </source>
</evidence>
<dbReference type="GO" id="GO:0003676">
    <property type="term" value="F:nucleic acid binding"/>
    <property type="evidence" value="ECO:0007669"/>
    <property type="project" value="InterPro"/>
</dbReference>
<reference evidence="3" key="1">
    <citation type="submission" date="2019-08" db="EMBL/GenBank/DDBJ databases">
        <title>The improved chromosome-level genome for the pearl oyster Pinctada fucata martensii using PacBio sequencing and Hi-C.</title>
        <authorList>
            <person name="Zheng Z."/>
        </authorList>
    </citation>
    <scope>NUCLEOTIDE SEQUENCE</scope>
    <source>
        <strain evidence="3">ZZ-2019</strain>
        <tissue evidence="3">Adductor muscle</tissue>
    </source>
</reference>
<dbReference type="SUPFAM" id="SSF56672">
    <property type="entry name" value="DNA/RNA polymerases"/>
    <property type="match status" value="1"/>
</dbReference>
<dbReference type="InterPro" id="IPR043502">
    <property type="entry name" value="DNA/RNA_pol_sf"/>
</dbReference>
<evidence type="ECO:0000259" key="1">
    <source>
        <dbReference type="PROSITE" id="PS50878"/>
    </source>
</evidence>
<dbReference type="PROSITE" id="PS50879">
    <property type="entry name" value="RNASE_H_1"/>
    <property type="match status" value="1"/>
</dbReference>
<dbReference type="EMBL" id="VSWD01000005">
    <property type="protein sequence ID" value="KAK3103174.1"/>
    <property type="molecule type" value="Genomic_DNA"/>
</dbReference>
<dbReference type="GO" id="GO:0006259">
    <property type="term" value="P:DNA metabolic process"/>
    <property type="evidence" value="ECO:0007669"/>
    <property type="project" value="UniProtKB-ARBA"/>
</dbReference>
<dbReference type="Gene3D" id="3.30.420.10">
    <property type="entry name" value="Ribonuclease H-like superfamily/Ribonuclease H"/>
    <property type="match status" value="1"/>
</dbReference>
<feature type="domain" description="Reverse transcriptase" evidence="1">
    <location>
        <begin position="320"/>
        <end position="602"/>
    </location>
</feature>
<dbReference type="InterPro" id="IPR012337">
    <property type="entry name" value="RNaseH-like_sf"/>
</dbReference>
<proteinExistence type="predicted"/>
<evidence type="ECO:0000313" key="3">
    <source>
        <dbReference type="EMBL" id="KAK3103174.1"/>
    </source>
</evidence>
<accession>A0AA88YDL2</accession>
<dbReference type="CDD" id="cd09276">
    <property type="entry name" value="Rnase_HI_RT_non_LTR"/>
    <property type="match status" value="1"/>
</dbReference>
<dbReference type="InterPro" id="IPR036691">
    <property type="entry name" value="Endo/exonu/phosph_ase_sf"/>
</dbReference>
<comment type="caution">
    <text evidence="3">The sequence shown here is derived from an EMBL/GenBank/DDBJ whole genome shotgun (WGS) entry which is preliminary data.</text>
</comment>